<proteinExistence type="inferred from homology"/>
<evidence type="ECO:0000256" key="11">
    <source>
        <dbReference type="ARBA" id="ARBA00048697"/>
    </source>
</evidence>
<comment type="cofactor">
    <cofactor evidence="12">
        <name>[4Fe-4S] cluster</name>
        <dbReference type="ChEBI" id="CHEBI:49883"/>
    </cofactor>
    <text evidence="12">Binds 2 [4Fe-4S] clusters. Binds 1 [4Fe-4S] cluster coordinated with 3 cysteines and an exchangeable S-adenosyl-L-methionine and 1 [4Fe-4S] cluster coordinated with 3 cysteines and the GTP-derived substrate.</text>
</comment>
<reference evidence="15 16" key="1">
    <citation type="journal article" date="2017" name="Nature">
        <title>Atmospheric trace gases support primary production in Antarctic desert surface soil.</title>
        <authorList>
            <person name="Ji M."/>
            <person name="Greening C."/>
            <person name="Vanwonterghem I."/>
            <person name="Carere C.R."/>
            <person name="Bay S.K."/>
            <person name="Steen J.A."/>
            <person name="Montgomery K."/>
            <person name="Lines T."/>
            <person name="Beardall J."/>
            <person name="van Dorst J."/>
            <person name="Snape I."/>
            <person name="Stott M.B."/>
            <person name="Hugenholtz P."/>
            <person name="Ferrari B.C."/>
        </authorList>
    </citation>
    <scope>NUCLEOTIDE SEQUENCE [LARGE SCALE GENOMIC DNA]</scope>
    <source>
        <strain evidence="15">RRmetagenome_bin12</strain>
    </source>
</reference>
<feature type="binding site" evidence="12">
    <location>
        <position position="28"/>
    </location>
    <ligand>
        <name>[4Fe-4S] cluster</name>
        <dbReference type="ChEBI" id="CHEBI:49883"/>
        <label>1</label>
        <note>4Fe-4S-S-AdoMet</note>
    </ligand>
</feature>
<evidence type="ECO:0000313" key="16">
    <source>
        <dbReference type="Proteomes" id="UP000248724"/>
    </source>
</evidence>
<feature type="binding site" evidence="12">
    <location>
        <position position="79"/>
    </location>
    <ligand>
        <name>S-adenosyl-L-methionine</name>
        <dbReference type="ChEBI" id="CHEBI:59789"/>
    </ligand>
</feature>
<feature type="binding site" evidence="12">
    <location>
        <position position="35"/>
    </location>
    <ligand>
        <name>[4Fe-4S] cluster</name>
        <dbReference type="ChEBI" id="CHEBI:49883"/>
        <label>1</label>
        <note>4Fe-4S-S-AdoMet</note>
    </ligand>
</feature>
<evidence type="ECO:0000256" key="7">
    <source>
        <dbReference type="ARBA" id="ARBA00023014"/>
    </source>
</evidence>
<feature type="binding site" evidence="12">
    <location>
        <position position="167"/>
    </location>
    <ligand>
        <name>GTP</name>
        <dbReference type="ChEBI" id="CHEBI:37565"/>
    </ligand>
</feature>
<organism evidence="15 16">
    <name type="scientific">Candidatus Aeolococcus gillhamiae</name>
    <dbReference type="NCBI Taxonomy" id="3127015"/>
    <lineage>
        <taxon>Bacteria</taxon>
        <taxon>Bacillati</taxon>
        <taxon>Candidatus Dormiibacterota</taxon>
        <taxon>Candidatus Dormibacteria</taxon>
        <taxon>Candidatus Aeolococcales</taxon>
        <taxon>Candidatus Aeolococcaceae</taxon>
        <taxon>Candidatus Aeolococcus</taxon>
    </lineage>
</organism>
<comment type="catalytic activity">
    <reaction evidence="11 12">
        <text>GTP + AH2 + S-adenosyl-L-methionine = (8S)-3',8-cyclo-7,8-dihydroguanosine 5'-triphosphate + 5'-deoxyadenosine + L-methionine + A + H(+)</text>
        <dbReference type="Rhea" id="RHEA:49576"/>
        <dbReference type="ChEBI" id="CHEBI:13193"/>
        <dbReference type="ChEBI" id="CHEBI:15378"/>
        <dbReference type="ChEBI" id="CHEBI:17319"/>
        <dbReference type="ChEBI" id="CHEBI:17499"/>
        <dbReference type="ChEBI" id="CHEBI:37565"/>
        <dbReference type="ChEBI" id="CHEBI:57844"/>
        <dbReference type="ChEBI" id="CHEBI:59789"/>
        <dbReference type="ChEBI" id="CHEBI:131766"/>
        <dbReference type="EC" id="4.1.99.22"/>
    </reaction>
</comment>
<dbReference type="InterPro" id="IPR013483">
    <property type="entry name" value="MoaA"/>
</dbReference>
<dbReference type="InterPro" id="IPR006638">
    <property type="entry name" value="Elp3/MiaA/NifB-like_rSAM"/>
</dbReference>
<dbReference type="Proteomes" id="UP000606991">
    <property type="component" value="Unassembled WGS sequence"/>
</dbReference>
<evidence type="ECO:0000313" key="14">
    <source>
        <dbReference type="EMBL" id="MBJ7593954.1"/>
    </source>
</evidence>
<dbReference type="Pfam" id="PF06463">
    <property type="entry name" value="Mob_synth_C"/>
    <property type="match status" value="1"/>
</dbReference>
<evidence type="ECO:0000256" key="1">
    <source>
        <dbReference type="ARBA" id="ARBA00012167"/>
    </source>
</evidence>
<dbReference type="InterPro" id="IPR007197">
    <property type="entry name" value="rSAM"/>
</dbReference>
<dbReference type="GO" id="GO:0061798">
    <property type="term" value="F:GTP 3',8'-cyclase activity"/>
    <property type="evidence" value="ECO:0007669"/>
    <property type="project" value="UniProtKB-UniRule"/>
</dbReference>
<dbReference type="InterPro" id="IPR050105">
    <property type="entry name" value="MoCo_biosynth_MoaA/MoaC"/>
</dbReference>
<keyword evidence="9 12" id="KW-0501">Molybdenum cofactor biosynthesis</keyword>
<comment type="caution">
    <text evidence="15">The sequence shown here is derived from an EMBL/GenBank/DDBJ whole genome shotgun (WGS) entry which is preliminary data.</text>
</comment>
<feature type="binding site" evidence="12">
    <location>
        <position position="282"/>
    </location>
    <ligand>
        <name>[4Fe-4S] cluster</name>
        <dbReference type="ChEBI" id="CHEBI:49883"/>
        <label>2</label>
        <note>4Fe-4S-substrate</note>
    </ligand>
</feature>
<evidence type="ECO:0000256" key="6">
    <source>
        <dbReference type="ARBA" id="ARBA00023004"/>
    </source>
</evidence>
<dbReference type="GO" id="GO:0051539">
    <property type="term" value="F:4 iron, 4 sulfur cluster binding"/>
    <property type="evidence" value="ECO:0007669"/>
    <property type="project" value="UniProtKB-UniRule"/>
</dbReference>
<evidence type="ECO:0000256" key="2">
    <source>
        <dbReference type="ARBA" id="ARBA00022485"/>
    </source>
</evidence>
<dbReference type="InterPro" id="IPR040064">
    <property type="entry name" value="MoaA-like"/>
</dbReference>
<feature type="binding site" evidence="12">
    <location>
        <position position="268"/>
    </location>
    <ligand>
        <name>[4Fe-4S] cluster</name>
        <dbReference type="ChEBI" id="CHEBI:49883"/>
        <label>2</label>
        <note>4Fe-4S-substrate</note>
    </ligand>
</feature>
<dbReference type="Gene3D" id="3.20.20.70">
    <property type="entry name" value="Aldolase class I"/>
    <property type="match status" value="1"/>
</dbReference>
<feature type="binding site" evidence="12">
    <location>
        <position position="105"/>
    </location>
    <ligand>
        <name>GTP</name>
        <dbReference type="ChEBI" id="CHEBI:37565"/>
    </ligand>
</feature>
<evidence type="ECO:0000256" key="8">
    <source>
        <dbReference type="ARBA" id="ARBA00023134"/>
    </source>
</evidence>
<comment type="function">
    <text evidence="12">Catalyzes the cyclization of GTP to (8S)-3',8-cyclo-7,8-dihydroguanosine 5'-triphosphate.</text>
</comment>
<dbReference type="EMBL" id="QHBU01000072">
    <property type="protein sequence ID" value="PZR82446.1"/>
    <property type="molecule type" value="Genomic_DNA"/>
</dbReference>
<dbReference type="PANTHER" id="PTHR22960">
    <property type="entry name" value="MOLYBDOPTERIN COFACTOR SYNTHESIS PROTEIN A"/>
    <property type="match status" value="1"/>
</dbReference>
<keyword evidence="10 12" id="KW-0456">Lyase</keyword>
<accession>A0A934JVI6</accession>
<sequence length="340" mass="36914">MTSAASPVLVDGLDRPLREVRISVTDRCNFRCTYCMPRSRFGPGHAFLPRSQIMTVAEIIRLARILVRLGVRKVRLTGGEPLLRPDLEEIIEGICSAGALDVALTSNGALLAPRAQRLKDAGLHRLTVSLDTLDPQLHRGISDSGVALQTVLSGLSAARAAGFGPIKLNAVIRRGLNVTSILPLVEFAREHGDIMRFIEFMDVGESNGWKRSEVVGGAEILAVIAARHPLEPIADGTVGQVARRHRFLDGRGEIGVITSVTEPFCGGCTRLRLSADGRFHTCLFATAGNDVLSLLRTGSDDAAIAAFISRLWVVRTDRYSEERATAERRDPRLEMSYIGG</sequence>
<dbReference type="Proteomes" id="UP000248724">
    <property type="component" value="Unassembled WGS sequence"/>
</dbReference>
<feature type="binding site" evidence="12">
    <location>
        <position position="75"/>
    </location>
    <ligand>
        <name>GTP</name>
        <dbReference type="ChEBI" id="CHEBI:37565"/>
    </ligand>
</feature>
<comment type="subunit">
    <text evidence="12">Monomer and homodimer.</text>
</comment>
<dbReference type="RefSeq" id="WP_337309740.1">
    <property type="nucleotide sequence ID" value="NZ_JAEKNS010000043.1"/>
</dbReference>
<dbReference type="InterPro" id="IPR058240">
    <property type="entry name" value="rSAM_sf"/>
</dbReference>
<feature type="binding site" evidence="12">
    <location>
        <position position="201"/>
    </location>
    <ligand>
        <name>S-adenosyl-L-methionine</name>
        <dbReference type="ChEBI" id="CHEBI:59789"/>
    </ligand>
</feature>
<dbReference type="SFLD" id="SFLDG01386">
    <property type="entry name" value="main_SPASM_domain-containing"/>
    <property type="match status" value="1"/>
</dbReference>
<dbReference type="PANTHER" id="PTHR22960:SF0">
    <property type="entry name" value="MOLYBDENUM COFACTOR BIOSYNTHESIS PROTEIN 1"/>
    <property type="match status" value="1"/>
</dbReference>
<dbReference type="PROSITE" id="PS51918">
    <property type="entry name" value="RADICAL_SAM"/>
    <property type="match status" value="1"/>
</dbReference>
<feature type="binding site" evidence="12">
    <location>
        <position position="265"/>
    </location>
    <ligand>
        <name>[4Fe-4S] cluster</name>
        <dbReference type="ChEBI" id="CHEBI:49883"/>
        <label>2</label>
        <note>4Fe-4S-substrate</note>
    </ligand>
</feature>
<dbReference type="SMART" id="SM00729">
    <property type="entry name" value="Elp3"/>
    <property type="match status" value="1"/>
</dbReference>
<dbReference type="HAMAP" id="MF_01225_B">
    <property type="entry name" value="MoaA_B"/>
    <property type="match status" value="1"/>
</dbReference>
<dbReference type="GO" id="GO:1904047">
    <property type="term" value="F:S-adenosyl-L-methionine binding"/>
    <property type="evidence" value="ECO:0007669"/>
    <property type="project" value="UniProtKB-UniRule"/>
</dbReference>
<dbReference type="EC" id="4.1.99.22" evidence="1 12"/>
<feature type="domain" description="Radical SAM core" evidence="13">
    <location>
        <begin position="12"/>
        <end position="231"/>
    </location>
</feature>
<reference evidence="14 17" key="3">
    <citation type="submission" date="2020-10" db="EMBL/GenBank/DDBJ databases">
        <title>Ca. Dormibacterota MAGs.</title>
        <authorList>
            <person name="Montgomery K."/>
        </authorList>
    </citation>
    <scope>NUCLEOTIDE SEQUENCE [LARGE SCALE GENOMIC DNA]</scope>
    <source>
        <strain evidence="14">SC8812_S17_18</strain>
    </source>
</reference>
<dbReference type="SFLD" id="SFLDG01383">
    <property type="entry name" value="cyclic_pyranopterin_phosphate"/>
    <property type="match status" value="1"/>
</dbReference>
<dbReference type="SFLD" id="SFLDS00029">
    <property type="entry name" value="Radical_SAM"/>
    <property type="match status" value="1"/>
</dbReference>
<dbReference type="PROSITE" id="PS01305">
    <property type="entry name" value="MOAA_NIFB_PQQE"/>
    <property type="match status" value="1"/>
</dbReference>
<evidence type="ECO:0000256" key="3">
    <source>
        <dbReference type="ARBA" id="ARBA00022691"/>
    </source>
</evidence>
<keyword evidence="4 12" id="KW-0479">Metal-binding</keyword>
<evidence type="ECO:0000256" key="10">
    <source>
        <dbReference type="ARBA" id="ARBA00023239"/>
    </source>
</evidence>
<keyword evidence="2 12" id="KW-0004">4Fe-4S</keyword>
<reference evidence="15" key="2">
    <citation type="submission" date="2018-05" db="EMBL/GenBank/DDBJ databases">
        <authorList>
            <person name="Ferrari B."/>
        </authorList>
    </citation>
    <scope>NUCLEOTIDE SEQUENCE</scope>
    <source>
        <strain evidence="15">RRmetagenome_bin12</strain>
    </source>
</reference>
<dbReference type="CDD" id="cd01335">
    <property type="entry name" value="Radical_SAM"/>
    <property type="match status" value="1"/>
</dbReference>
<evidence type="ECO:0000256" key="12">
    <source>
        <dbReference type="HAMAP-Rule" id="MF_01225"/>
    </source>
</evidence>
<evidence type="ECO:0000313" key="17">
    <source>
        <dbReference type="Proteomes" id="UP000606991"/>
    </source>
</evidence>
<feature type="binding site" evidence="12">
    <location>
        <begin position="270"/>
        <end position="272"/>
    </location>
    <ligand>
        <name>GTP</name>
        <dbReference type="ChEBI" id="CHEBI:37565"/>
    </ligand>
</feature>
<evidence type="ECO:0000259" key="13">
    <source>
        <dbReference type="PROSITE" id="PS51918"/>
    </source>
</evidence>
<dbReference type="InterPro" id="IPR000385">
    <property type="entry name" value="MoaA_NifB_PqqE_Fe-S-bd_CS"/>
</dbReference>
<keyword evidence="6 12" id="KW-0408">Iron</keyword>
<keyword evidence="5 12" id="KW-0547">Nucleotide-binding</keyword>
<dbReference type="NCBIfam" id="TIGR02666">
    <property type="entry name" value="moaA"/>
    <property type="match status" value="1"/>
</dbReference>
<dbReference type="AlphaFoldDB" id="A0A2W5ZHY8"/>
<dbReference type="InterPro" id="IPR013785">
    <property type="entry name" value="Aldolase_TIM"/>
</dbReference>
<evidence type="ECO:0000313" key="15">
    <source>
        <dbReference type="EMBL" id="PZR82446.1"/>
    </source>
</evidence>
<evidence type="ECO:0000256" key="9">
    <source>
        <dbReference type="ARBA" id="ARBA00023150"/>
    </source>
</evidence>
<feature type="binding site" evidence="12">
    <location>
        <position position="129"/>
    </location>
    <ligand>
        <name>S-adenosyl-L-methionine</name>
        <dbReference type="ChEBI" id="CHEBI:59789"/>
    </ligand>
</feature>
<feature type="binding site" evidence="12">
    <location>
        <position position="21"/>
    </location>
    <ligand>
        <name>GTP</name>
        <dbReference type="ChEBI" id="CHEBI:37565"/>
    </ligand>
</feature>
<keyword evidence="7 12" id="KW-0411">Iron-sulfur</keyword>
<name>A0A2W5ZHY8_9BACT</name>
<dbReference type="UniPathway" id="UPA00344"/>
<dbReference type="GO" id="GO:0005525">
    <property type="term" value="F:GTP binding"/>
    <property type="evidence" value="ECO:0007669"/>
    <property type="project" value="UniProtKB-UniRule"/>
</dbReference>
<evidence type="ECO:0000256" key="5">
    <source>
        <dbReference type="ARBA" id="ARBA00022741"/>
    </source>
</evidence>
<dbReference type="GO" id="GO:0006777">
    <property type="term" value="P:Mo-molybdopterin cofactor biosynthetic process"/>
    <property type="evidence" value="ECO:0007669"/>
    <property type="project" value="UniProtKB-UniRule"/>
</dbReference>
<dbReference type="SUPFAM" id="SSF102114">
    <property type="entry name" value="Radical SAM enzymes"/>
    <property type="match status" value="1"/>
</dbReference>
<dbReference type="Pfam" id="PF04055">
    <property type="entry name" value="Radical_SAM"/>
    <property type="match status" value="1"/>
</dbReference>
<comment type="pathway">
    <text evidence="12">Cofactor biosynthesis; molybdopterin biosynthesis.</text>
</comment>
<keyword evidence="3 12" id="KW-0949">S-adenosyl-L-methionine</keyword>
<dbReference type="GO" id="GO:0061799">
    <property type="term" value="F:cyclic pyranopterin monophosphate synthase activity"/>
    <property type="evidence" value="ECO:0007669"/>
    <property type="project" value="TreeGrafter"/>
</dbReference>
<gene>
    <name evidence="12 15" type="primary">moaA</name>
    <name evidence="15" type="ORF">DLM65_03860</name>
    <name evidence="14" type="ORF">JF886_03680</name>
</gene>
<dbReference type="GO" id="GO:0046872">
    <property type="term" value="F:metal ion binding"/>
    <property type="evidence" value="ECO:0007669"/>
    <property type="project" value="UniProtKB-KW"/>
</dbReference>
<comment type="similarity">
    <text evidence="12">Belongs to the radical SAM superfamily. MoaA family.</text>
</comment>
<feature type="binding site" evidence="12">
    <location>
        <position position="32"/>
    </location>
    <ligand>
        <name>[4Fe-4S] cluster</name>
        <dbReference type="ChEBI" id="CHEBI:49883"/>
        <label>1</label>
        <note>4Fe-4S-S-AdoMet</note>
    </ligand>
</feature>
<evidence type="ECO:0000256" key="4">
    <source>
        <dbReference type="ARBA" id="ARBA00022723"/>
    </source>
</evidence>
<keyword evidence="8 12" id="KW-0342">GTP-binding</keyword>
<feature type="binding site" evidence="12">
    <location>
        <position position="34"/>
    </location>
    <ligand>
        <name>S-adenosyl-L-methionine</name>
        <dbReference type="ChEBI" id="CHEBI:59789"/>
    </ligand>
</feature>
<accession>A0A2W5ZHY8</accession>
<dbReference type="InterPro" id="IPR010505">
    <property type="entry name" value="MoaA_twitch"/>
</dbReference>
<dbReference type="CDD" id="cd21117">
    <property type="entry name" value="Twitch_MoaA"/>
    <property type="match status" value="1"/>
</dbReference>
<dbReference type="SFLD" id="SFLDG01067">
    <property type="entry name" value="SPASM/twitch_domain_containing"/>
    <property type="match status" value="1"/>
</dbReference>
<protein>
    <recommendedName>
        <fullName evidence="1 12">GTP 3',8-cyclase</fullName>
        <ecNumber evidence="1 12">4.1.99.22</ecNumber>
    </recommendedName>
    <alternativeName>
        <fullName evidence="12">Molybdenum cofactor biosynthesis protein A</fullName>
    </alternativeName>
</protein>
<dbReference type="EMBL" id="JAEKNS010000043">
    <property type="protein sequence ID" value="MBJ7593954.1"/>
    <property type="molecule type" value="Genomic_DNA"/>
</dbReference>